<name>R9I9F8_9BACT</name>
<dbReference type="Proteomes" id="UP000310760">
    <property type="component" value="Unassembled WGS sequence"/>
</dbReference>
<reference evidence="2 4" key="1">
    <citation type="submission" date="2013-04" db="EMBL/GenBank/DDBJ databases">
        <title>The Genome Sequence of Bacteroides massiliensis dnLKV3.</title>
        <authorList>
            <consortium name="The Broad Institute Genomics Platform"/>
            <consortium name="The Broad Institute Genome Sequencing Center for Infectious Disease"/>
            <person name="Earl A."/>
            <person name="Xavier R."/>
            <person name="Kuhn K."/>
            <person name="Stappenbeck T."/>
            <person name="Walker B."/>
            <person name="Young S."/>
            <person name="Zeng Q."/>
            <person name="Gargeya S."/>
            <person name="Fitzgerald M."/>
            <person name="Haas B."/>
            <person name="Abouelleil A."/>
            <person name="Allen A.W."/>
            <person name="Alvarado L."/>
            <person name="Arachchi H.M."/>
            <person name="Berlin A.M."/>
            <person name="Chapman S.B."/>
            <person name="Gainer-Dewar J."/>
            <person name="Goldberg J."/>
            <person name="Griggs A."/>
            <person name="Gujja S."/>
            <person name="Hansen M."/>
            <person name="Howarth C."/>
            <person name="Imamovic A."/>
            <person name="Ireland A."/>
            <person name="Larimer J."/>
            <person name="McCowan C."/>
            <person name="Murphy C."/>
            <person name="Pearson M."/>
            <person name="Poon T.W."/>
            <person name="Priest M."/>
            <person name="Roberts A."/>
            <person name="Saif S."/>
            <person name="Shea T."/>
            <person name="Sisk P."/>
            <person name="Sykes S."/>
            <person name="Wortman J."/>
            <person name="Nusbaum C."/>
            <person name="Birren B."/>
        </authorList>
    </citation>
    <scope>NUCLEOTIDE SEQUENCE [LARGE SCALE GENOMIC DNA]</scope>
    <source>
        <strain evidence="4">dnLKV3</strain>
        <strain evidence="2">DnLKV3</strain>
    </source>
</reference>
<comment type="caution">
    <text evidence="2">The sequence shown here is derived from an EMBL/GenBank/DDBJ whole genome shotgun (WGS) entry which is preliminary data.</text>
</comment>
<evidence type="ECO:0000313" key="3">
    <source>
        <dbReference type="EMBL" id="TGY67514.1"/>
    </source>
</evidence>
<dbReference type="HOGENOM" id="CLU_1412673_0_0_10"/>
<dbReference type="OrthoDB" id="1029054at2"/>
<dbReference type="STRING" id="1235788.C802_01266"/>
<reference evidence="3 5" key="2">
    <citation type="submission" date="2019-04" db="EMBL/GenBank/DDBJ databases">
        <title>Microbes associate with the intestines of laboratory mice.</title>
        <authorList>
            <person name="Navarre W."/>
            <person name="Wong E."/>
            <person name="Huang K."/>
            <person name="Tropini C."/>
            <person name="Ng K."/>
            <person name="Yu B."/>
        </authorList>
    </citation>
    <scope>NUCLEOTIDE SEQUENCE [LARGE SCALE GENOMIC DNA]</scope>
    <source>
        <strain evidence="3 5">NM22_B1</strain>
    </source>
</reference>
<feature type="transmembrane region" description="Helical" evidence="1">
    <location>
        <begin position="74"/>
        <end position="97"/>
    </location>
</feature>
<dbReference type="AlphaFoldDB" id="R9I9F8"/>
<organism evidence="2 4">
    <name type="scientific">Phocaeicola sartorii</name>
    <dbReference type="NCBI Taxonomy" id="671267"/>
    <lineage>
        <taxon>Bacteria</taxon>
        <taxon>Pseudomonadati</taxon>
        <taxon>Bacteroidota</taxon>
        <taxon>Bacteroidia</taxon>
        <taxon>Bacteroidales</taxon>
        <taxon>Bacteroidaceae</taxon>
        <taxon>Phocaeicola</taxon>
    </lineage>
</organism>
<accession>R9I9F8</accession>
<dbReference type="EMBL" id="SRYJ01000062">
    <property type="protein sequence ID" value="TGY67514.1"/>
    <property type="molecule type" value="Genomic_DNA"/>
</dbReference>
<keyword evidence="1" id="KW-1133">Transmembrane helix</keyword>
<feature type="transmembrane region" description="Helical" evidence="1">
    <location>
        <begin position="118"/>
        <end position="139"/>
    </location>
</feature>
<dbReference type="PATRIC" id="fig|1235788.3.peg.1294"/>
<keyword evidence="1" id="KW-0472">Membrane</keyword>
<dbReference type="Proteomes" id="UP000014200">
    <property type="component" value="Unassembled WGS sequence"/>
</dbReference>
<protein>
    <submittedName>
        <fullName evidence="2">Uncharacterized protein</fullName>
    </submittedName>
</protein>
<keyword evidence="1" id="KW-0812">Transmembrane</keyword>
<evidence type="ECO:0000313" key="5">
    <source>
        <dbReference type="Proteomes" id="UP000310760"/>
    </source>
</evidence>
<dbReference type="RefSeq" id="WP_016275681.1">
    <property type="nucleotide sequence ID" value="NZ_CAJUNV010000007.1"/>
</dbReference>
<sequence>MELEKLQKAWKELNERVSQNELVHQQQIIEMLSRQKESCLDKMLRVDKITFTFMLGTTILMFIDFIHLNGKLAFWPAVFGLLLYAVAVNLAGVVLLTKIKKETNLEMQIKNILQYKKLVNWSYIIGYLLVTPFICIFLYTYRHLWWLMLTMFGLLLIGILTDYFLFHYASDRVKELTRINKELAELKKDCEG</sequence>
<feature type="transmembrane region" description="Helical" evidence="1">
    <location>
        <begin position="49"/>
        <end position="68"/>
    </location>
</feature>
<proteinExistence type="predicted"/>
<evidence type="ECO:0000313" key="4">
    <source>
        <dbReference type="Proteomes" id="UP000014200"/>
    </source>
</evidence>
<evidence type="ECO:0000313" key="2">
    <source>
        <dbReference type="EMBL" id="EOS13427.1"/>
    </source>
</evidence>
<gene>
    <name evidence="2" type="ORF">C802_01266</name>
    <name evidence="3" type="ORF">E5339_19850</name>
</gene>
<keyword evidence="4" id="KW-1185">Reference proteome</keyword>
<dbReference type="GeneID" id="82154951"/>
<feature type="transmembrane region" description="Helical" evidence="1">
    <location>
        <begin position="145"/>
        <end position="166"/>
    </location>
</feature>
<dbReference type="EMBL" id="ASSP01000009">
    <property type="protein sequence ID" value="EOS13427.1"/>
    <property type="molecule type" value="Genomic_DNA"/>
</dbReference>
<evidence type="ECO:0000256" key="1">
    <source>
        <dbReference type="SAM" id="Phobius"/>
    </source>
</evidence>